<keyword evidence="4 6" id="KW-1133">Transmembrane helix</keyword>
<evidence type="ECO:0000256" key="4">
    <source>
        <dbReference type="ARBA" id="ARBA00022989"/>
    </source>
</evidence>
<dbReference type="RefSeq" id="WP_380748064.1">
    <property type="nucleotide sequence ID" value="NZ_JBHSRF010000006.1"/>
</dbReference>
<keyword evidence="3 6" id="KW-0812">Transmembrane</keyword>
<protein>
    <submittedName>
        <fullName evidence="7">Lysylphosphatidylglycerol synthase domain-containing protein</fullName>
    </submittedName>
</protein>
<evidence type="ECO:0000256" key="2">
    <source>
        <dbReference type="ARBA" id="ARBA00022475"/>
    </source>
</evidence>
<comment type="caution">
    <text evidence="7">The sequence shown here is derived from an EMBL/GenBank/DDBJ whole genome shotgun (WGS) entry which is preliminary data.</text>
</comment>
<evidence type="ECO:0000256" key="6">
    <source>
        <dbReference type="SAM" id="Phobius"/>
    </source>
</evidence>
<feature type="transmembrane region" description="Helical" evidence="6">
    <location>
        <begin position="89"/>
        <end position="106"/>
    </location>
</feature>
<evidence type="ECO:0000256" key="5">
    <source>
        <dbReference type="ARBA" id="ARBA00023136"/>
    </source>
</evidence>
<comment type="subcellular location">
    <subcellularLocation>
        <location evidence="1">Cell membrane</location>
        <topology evidence="1">Multi-pass membrane protein</topology>
    </subcellularLocation>
</comment>
<name>A0ABW1NCQ3_9ACTN</name>
<sequence length="315" mass="32685">MLRRLRSSRLLRVGLAVVALGFLGYGLAANWSATAAALGRLSWGTVAGAVAAVLAGVGCMLVAWRAVLAGLGSPLPLRVAAKVMCLGQLGKYVPGSVWAFAAMMELARDHGSPPRRTFGATVIALVTSLGCALGLAAATLPFTSREVAGRAWYLLALVPLIVVCLHPRVLTFGLNLLLRIARREPLERVLPGRAMLTAGAWTLAGWLLYGVHVWLLLREMRPGGAALFAVAAGAYALAWATGLLTVIVPAGIGVREGAMVLVLAPVLDAPRALVIAVVSRLAFTLADLVWAGLGFALARGHAPVDGEAAYAAPQA</sequence>
<dbReference type="Pfam" id="PF03706">
    <property type="entry name" value="LPG_synthase_TM"/>
    <property type="match status" value="1"/>
</dbReference>
<dbReference type="EMBL" id="JBHSRF010000006">
    <property type="protein sequence ID" value="MFC6080861.1"/>
    <property type="molecule type" value="Genomic_DNA"/>
</dbReference>
<keyword evidence="5 6" id="KW-0472">Membrane</keyword>
<feature type="transmembrane region" description="Helical" evidence="6">
    <location>
        <begin position="45"/>
        <end position="68"/>
    </location>
</feature>
<evidence type="ECO:0000256" key="1">
    <source>
        <dbReference type="ARBA" id="ARBA00004651"/>
    </source>
</evidence>
<evidence type="ECO:0000256" key="3">
    <source>
        <dbReference type="ARBA" id="ARBA00022692"/>
    </source>
</evidence>
<feature type="transmembrane region" description="Helical" evidence="6">
    <location>
        <begin position="198"/>
        <end position="217"/>
    </location>
</feature>
<keyword evidence="8" id="KW-1185">Reference proteome</keyword>
<evidence type="ECO:0000313" key="7">
    <source>
        <dbReference type="EMBL" id="MFC6080861.1"/>
    </source>
</evidence>
<feature type="transmembrane region" description="Helical" evidence="6">
    <location>
        <begin position="224"/>
        <end position="252"/>
    </location>
</feature>
<dbReference type="Proteomes" id="UP001596137">
    <property type="component" value="Unassembled WGS sequence"/>
</dbReference>
<gene>
    <name evidence="7" type="ORF">ACFP1K_06790</name>
</gene>
<proteinExistence type="predicted"/>
<dbReference type="InterPro" id="IPR022791">
    <property type="entry name" value="L-PG_synthase/AglD"/>
</dbReference>
<reference evidence="8" key="1">
    <citation type="journal article" date="2019" name="Int. J. Syst. Evol. Microbiol.">
        <title>The Global Catalogue of Microorganisms (GCM) 10K type strain sequencing project: providing services to taxonomists for standard genome sequencing and annotation.</title>
        <authorList>
            <consortium name="The Broad Institute Genomics Platform"/>
            <consortium name="The Broad Institute Genome Sequencing Center for Infectious Disease"/>
            <person name="Wu L."/>
            <person name="Ma J."/>
        </authorList>
    </citation>
    <scope>NUCLEOTIDE SEQUENCE [LARGE SCALE GENOMIC DNA]</scope>
    <source>
        <strain evidence="8">JCM 30346</strain>
    </source>
</reference>
<keyword evidence="2" id="KW-1003">Cell membrane</keyword>
<feature type="transmembrane region" description="Helical" evidence="6">
    <location>
        <begin position="118"/>
        <end position="140"/>
    </location>
</feature>
<feature type="transmembrane region" description="Helical" evidence="6">
    <location>
        <begin position="152"/>
        <end position="178"/>
    </location>
</feature>
<organism evidence="7 8">
    <name type="scientific">Sphaerisporangium aureirubrum</name>
    <dbReference type="NCBI Taxonomy" id="1544736"/>
    <lineage>
        <taxon>Bacteria</taxon>
        <taxon>Bacillati</taxon>
        <taxon>Actinomycetota</taxon>
        <taxon>Actinomycetes</taxon>
        <taxon>Streptosporangiales</taxon>
        <taxon>Streptosporangiaceae</taxon>
        <taxon>Sphaerisporangium</taxon>
    </lineage>
</organism>
<accession>A0ABW1NCQ3</accession>
<evidence type="ECO:0000313" key="8">
    <source>
        <dbReference type="Proteomes" id="UP001596137"/>
    </source>
</evidence>
<feature type="transmembrane region" description="Helical" evidence="6">
    <location>
        <begin position="272"/>
        <end position="293"/>
    </location>
</feature>